<reference evidence="1 3" key="1">
    <citation type="submission" date="2015-03" db="EMBL/GenBank/DDBJ databases">
        <authorList>
            <person name="Hassan Y.I."/>
            <person name="Lepp D."/>
            <person name="Zhou T."/>
        </authorList>
    </citation>
    <scope>NUCLEOTIDE SEQUENCE [LARGE SCALE GENOMIC DNA]</scope>
    <source>
        <strain evidence="1 3">DSM 17137</strain>
    </source>
</reference>
<dbReference type="OrthoDB" id="8410905at2"/>
<name>A0A0F5LXV4_9HYPH</name>
<reference evidence="2 4" key="2">
    <citation type="submission" date="2016-11" db="EMBL/GenBank/DDBJ databases">
        <authorList>
            <person name="Jaros S."/>
            <person name="Januszkiewicz K."/>
            <person name="Wedrychowicz H."/>
        </authorList>
    </citation>
    <scope>NUCLEOTIDE SEQUENCE [LARGE SCALE GENOMIC DNA]</scope>
    <source>
        <strain evidence="2 4">DSM 17137</strain>
    </source>
</reference>
<keyword evidence="3" id="KW-1185">Reference proteome</keyword>
<protein>
    <submittedName>
        <fullName evidence="1">Uncharacterized protein</fullName>
    </submittedName>
</protein>
<dbReference type="EMBL" id="LAJF01000036">
    <property type="protein sequence ID" value="KKB86487.1"/>
    <property type="molecule type" value="Genomic_DNA"/>
</dbReference>
<proteinExistence type="predicted"/>
<sequence>MTKLGEITVNGKPVSVFEKPHVEPDFPWVDVEELAKAFLPRSRARRIVALTHRFGEAEGQRACSTARNGDRIATIICHAMAQGLCGMIDVEAGHHVDELGPAHSGYSAAMGGFIFDKGLMSMEAMFAAFKNSGGPSMRAFREGKA</sequence>
<dbReference type="RefSeq" id="WP_046133816.1">
    <property type="nucleotide sequence ID" value="NZ_FQVC01000003.1"/>
</dbReference>
<dbReference type="STRING" id="1121477.SAMN02745223_01277"/>
<evidence type="ECO:0000313" key="2">
    <source>
        <dbReference type="EMBL" id="SHE87016.1"/>
    </source>
</evidence>
<evidence type="ECO:0000313" key="3">
    <source>
        <dbReference type="Proteomes" id="UP000033608"/>
    </source>
</evidence>
<dbReference type="Proteomes" id="UP000184533">
    <property type="component" value="Unassembled WGS sequence"/>
</dbReference>
<dbReference type="Proteomes" id="UP000033608">
    <property type="component" value="Unassembled WGS sequence"/>
</dbReference>
<dbReference type="PATRIC" id="fig|1121477.3.peg.1602"/>
<evidence type="ECO:0000313" key="4">
    <source>
        <dbReference type="Proteomes" id="UP000184533"/>
    </source>
</evidence>
<dbReference type="EMBL" id="FQVC01000003">
    <property type="protein sequence ID" value="SHE87016.1"/>
    <property type="molecule type" value="Genomic_DNA"/>
</dbReference>
<gene>
    <name evidence="2" type="ORF">SAMN02745223_01277</name>
    <name evidence="1" type="ORF">VW29_02740</name>
</gene>
<evidence type="ECO:0000313" key="1">
    <source>
        <dbReference type="EMBL" id="KKB86487.1"/>
    </source>
</evidence>
<dbReference type="AlphaFoldDB" id="A0A0F5LXV4"/>
<organism evidence="1 3">
    <name type="scientific">Devosia limi DSM 17137</name>
    <dbReference type="NCBI Taxonomy" id="1121477"/>
    <lineage>
        <taxon>Bacteria</taxon>
        <taxon>Pseudomonadati</taxon>
        <taxon>Pseudomonadota</taxon>
        <taxon>Alphaproteobacteria</taxon>
        <taxon>Hyphomicrobiales</taxon>
        <taxon>Devosiaceae</taxon>
        <taxon>Devosia</taxon>
    </lineage>
</organism>
<accession>A0A0F5LXV4</accession>